<evidence type="ECO:0000313" key="1">
    <source>
        <dbReference type="EMBL" id="PIL47039.1"/>
    </source>
</evidence>
<protein>
    <recommendedName>
        <fullName evidence="3">Cupin 2 conserved barrel domain-containing protein</fullName>
    </recommendedName>
</protein>
<organism evidence="1 2">
    <name type="scientific">Massilia eurypsychrophila</name>
    <dbReference type="NCBI Taxonomy" id="1485217"/>
    <lineage>
        <taxon>Bacteria</taxon>
        <taxon>Pseudomonadati</taxon>
        <taxon>Pseudomonadota</taxon>
        <taxon>Betaproteobacteria</taxon>
        <taxon>Burkholderiales</taxon>
        <taxon>Oxalobacteraceae</taxon>
        <taxon>Telluria group</taxon>
        <taxon>Massilia</taxon>
    </lineage>
</organism>
<comment type="caution">
    <text evidence="1">The sequence shown here is derived from an EMBL/GenBank/DDBJ whole genome shotgun (WGS) entry which is preliminary data.</text>
</comment>
<gene>
    <name evidence="1" type="ORF">CR105_02550</name>
</gene>
<dbReference type="Gene3D" id="2.60.120.10">
    <property type="entry name" value="Jelly Rolls"/>
    <property type="match status" value="1"/>
</dbReference>
<dbReference type="InterPro" id="IPR014710">
    <property type="entry name" value="RmlC-like_jellyroll"/>
</dbReference>
<proteinExistence type="predicted"/>
<accession>A0A2G8TM23</accession>
<dbReference type="EMBL" id="PDOC01000001">
    <property type="protein sequence ID" value="PIL47039.1"/>
    <property type="molecule type" value="Genomic_DNA"/>
</dbReference>
<name>A0A2G8TM23_9BURK</name>
<dbReference type="AlphaFoldDB" id="A0A2G8TM23"/>
<dbReference type="RefSeq" id="WP_099786841.1">
    <property type="nucleotide sequence ID" value="NZ_JBHLYV010000100.1"/>
</dbReference>
<reference evidence="1 2" key="1">
    <citation type="submission" date="2017-10" db="EMBL/GenBank/DDBJ databases">
        <title>Massilia psychrophilum sp. nov., a novel purple-pigmented bacterium isolated from Tianshan glacier, Xinjiang Municipality, China.</title>
        <authorList>
            <person name="Wang H."/>
        </authorList>
    </citation>
    <scope>NUCLEOTIDE SEQUENCE [LARGE SCALE GENOMIC DNA]</scope>
    <source>
        <strain evidence="1 2">JCM 30074</strain>
    </source>
</reference>
<evidence type="ECO:0008006" key="3">
    <source>
        <dbReference type="Google" id="ProtNLM"/>
    </source>
</evidence>
<dbReference type="InterPro" id="IPR011051">
    <property type="entry name" value="RmlC_Cupin_sf"/>
</dbReference>
<dbReference type="SUPFAM" id="SSF51182">
    <property type="entry name" value="RmlC-like cupins"/>
    <property type="match status" value="1"/>
</dbReference>
<evidence type="ECO:0000313" key="2">
    <source>
        <dbReference type="Proteomes" id="UP000230390"/>
    </source>
</evidence>
<sequence length="127" mass="13901">MALQHAASGDKIKLARGDDDIAFFTSVALAKTEHMELIRLVLPKERPMPVHRVDGDMTLQCLEGEIEVDAHGRTVSLLPNEMLYLAGGVPHAVRAVVDAVGLLTILLHQRRDTEDLLTRGGTEEQLA</sequence>
<keyword evidence="2" id="KW-1185">Reference proteome</keyword>
<dbReference type="Proteomes" id="UP000230390">
    <property type="component" value="Unassembled WGS sequence"/>
</dbReference>
<dbReference type="OrthoDB" id="8265259at2"/>